<comment type="caution">
    <text evidence="3">The sequence shown here is derived from an EMBL/GenBank/DDBJ whole genome shotgun (WGS) entry which is preliminary data.</text>
</comment>
<feature type="domain" description="SYO1-like TPR repeats" evidence="2">
    <location>
        <begin position="370"/>
        <end position="624"/>
    </location>
</feature>
<dbReference type="AlphaFoldDB" id="A0AAD8BXT7"/>
<dbReference type="PANTHER" id="PTHR13347">
    <property type="entry name" value="HEAT REPEAT-CONTAINING PROTEIN 3"/>
    <property type="match status" value="1"/>
</dbReference>
<evidence type="ECO:0000313" key="4">
    <source>
        <dbReference type="Proteomes" id="UP001233172"/>
    </source>
</evidence>
<protein>
    <submittedName>
        <fullName evidence="3">HEAT repeat-containing protein 3</fullName>
    </submittedName>
</protein>
<sequence>MGKSKTKRFGSIKPNPIGLVNGKIINEQEAQINDDQAANIPAALTNIIEKLQAPTSEERACGCQLMASIVSQPKAIGYLLRENVVKMTAPLFLDKCLDVRKSALGALRNMSVYGQADVSEVMIDHDVLTPLTALLQTYNNGWLPEKEASKYDTNVDVLIESLELLSNLCESNNSAVKRFNKENLLTTILPLLNVEVYGYQLCNSAARCLLVVSENNIEATTVCQKPDVVSSFLKIIESDPHGIDAVLLRTLITGILLNLPEVDLSLHYKGIIKAILQVLGMDSFSMIDAALQSSHLDSGENTLENELTWPEVDKLLTAQGVSLELLANMCCSDEEWEDVENSELSSDDQTMDMEEDSAESASEVLCLPSEIASAFLEENILSKILLKVSPLTEDQTSKLQESHCGKNTLKKLRDLQTRCLLCISNIVGAVDESLLSQSTPLSTMWTGLYQLLQISSATEDEDLRWALTSALRAVIQRMTDLQQTESVSSIQASDIDFMVGVAKATNNRETQINVIKILSTIGCMSSVTLSSLLQKIGAILLEVACHNEDIIVVSESLDSLFDVFKEDNTDGVAKEIGLVDQLVDLQASFKLRIKEKRGELGENFSIVMMAKSNLAGFIKYKLSKR</sequence>
<evidence type="ECO:0000259" key="2">
    <source>
        <dbReference type="Pfam" id="PF25567"/>
    </source>
</evidence>
<dbReference type="Pfam" id="PF25567">
    <property type="entry name" value="TPR_SYO1"/>
    <property type="match status" value="1"/>
</dbReference>
<keyword evidence="4" id="KW-1185">Reference proteome</keyword>
<dbReference type="InterPro" id="IPR057990">
    <property type="entry name" value="TPR_SYO1"/>
</dbReference>
<name>A0AAD8BXT7_BIOPF</name>
<reference evidence="3" key="1">
    <citation type="journal article" date="2023" name="PLoS Negl. Trop. Dis.">
        <title>A genome sequence for Biomphalaria pfeifferi, the major vector snail for the human-infecting parasite Schistosoma mansoni.</title>
        <authorList>
            <person name="Bu L."/>
            <person name="Lu L."/>
            <person name="Laidemitt M.R."/>
            <person name="Zhang S.M."/>
            <person name="Mutuku M."/>
            <person name="Mkoji G."/>
            <person name="Steinauer M."/>
            <person name="Loker E.S."/>
        </authorList>
    </citation>
    <scope>NUCLEOTIDE SEQUENCE</scope>
    <source>
        <strain evidence="3">KasaAsao</strain>
    </source>
</reference>
<evidence type="ECO:0000256" key="1">
    <source>
        <dbReference type="ARBA" id="ARBA00049983"/>
    </source>
</evidence>
<accession>A0AAD8BXT7</accession>
<dbReference type="SUPFAM" id="SSF48371">
    <property type="entry name" value="ARM repeat"/>
    <property type="match status" value="1"/>
</dbReference>
<comment type="similarity">
    <text evidence="1">Belongs to the nuclear import and ribosome assembly adapter family.</text>
</comment>
<gene>
    <name evidence="3" type="ORF">Bpfe_008709</name>
</gene>
<evidence type="ECO:0000313" key="3">
    <source>
        <dbReference type="EMBL" id="KAK0061794.1"/>
    </source>
</evidence>
<dbReference type="InterPro" id="IPR000225">
    <property type="entry name" value="Armadillo"/>
</dbReference>
<dbReference type="SMART" id="SM00185">
    <property type="entry name" value="ARM"/>
    <property type="match status" value="2"/>
</dbReference>
<reference evidence="3" key="2">
    <citation type="submission" date="2023-04" db="EMBL/GenBank/DDBJ databases">
        <authorList>
            <person name="Bu L."/>
            <person name="Lu L."/>
            <person name="Laidemitt M.R."/>
            <person name="Zhang S.M."/>
            <person name="Mutuku M."/>
            <person name="Mkoji G."/>
            <person name="Steinauer M."/>
            <person name="Loker E.S."/>
        </authorList>
    </citation>
    <scope>NUCLEOTIDE SEQUENCE</scope>
    <source>
        <strain evidence="3">KasaAsao</strain>
        <tissue evidence="3">Whole Snail</tissue>
    </source>
</reference>
<dbReference type="InterPro" id="IPR016024">
    <property type="entry name" value="ARM-type_fold"/>
</dbReference>
<dbReference type="EMBL" id="JASAOG010000028">
    <property type="protein sequence ID" value="KAK0061794.1"/>
    <property type="molecule type" value="Genomic_DNA"/>
</dbReference>
<dbReference type="Proteomes" id="UP001233172">
    <property type="component" value="Unassembled WGS sequence"/>
</dbReference>
<dbReference type="InterPro" id="IPR052616">
    <property type="entry name" value="SYO1-like"/>
</dbReference>
<dbReference type="GO" id="GO:0006606">
    <property type="term" value="P:protein import into nucleus"/>
    <property type="evidence" value="ECO:0007669"/>
    <property type="project" value="TreeGrafter"/>
</dbReference>
<organism evidence="3 4">
    <name type="scientific">Biomphalaria pfeifferi</name>
    <name type="common">Bloodfluke planorb</name>
    <name type="synonym">Freshwater snail</name>
    <dbReference type="NCBI Taxonomy" id="112525"/>
    <lineage>
        <taxon>Eukaryota</taxon>
        <taxon>Metazoa</taxon>
        <taxon>Spiralia</taxon>
        <taxon>Lophotrochozoa</taxon>
        <taxon>Mollusca</taxon>
        <taxon>Gastropoda</taxon>
        <taxon>Heterobranchia</taxon>
        <taxon>Euthyneura</taxon>
        <taxon>Panpulmonata</taxon>
        <taxon>Hygrophila</taxon>
        <taxon>Lymnaeoidea</taxon>
        <taxon>Planorbidae</taxon>
        <taxon>Biomphalaria</taxon>
    </lineage>
</organism>
<dbReference type="PANTHER" id="PTHR13347:SF1">
    <property type="entry name" value="HEAT REPEAT-CONTAINING PROTEIN 3"/>
    <property type="match status" value="1"/>
</dbReference>
<dbReference type="GO" id="GO:0051082">
    <property type="term" value="F:unfolded protein binding"/>
    <property type="evidence" value="ECO:0007669"/>
    <property type="project" value="TreeGrafter"/>
</dbReference>
<dbReference type="Gene3D" id="1.25.10.10">
    <property type="entry name" value="Leucine-rich Repeat Variant"/>
    <property type="match status" value="1"/>
</dbReference>
<dbReference type="InterPro" id="IPR011989">
    <property type="entry name" value="ARM-like"/>
</dbReference>
<dbReference type="GO" id="GO:0042273">
    <property type="term" value="P:ribosomal large subunit biogenesis"/>
    <property type="evidence" value="ECO:0007669"/>
    <property type="project" value="TreeGrafter"/>
</dbReference>
<proteinExistence type="inferred from homology"/>